<name>A0A7H1BI85_9ACTN</name>
<proteinExistence type="predicted"/>
<accession>A0A7H1BI85</accession>
<evidence type="ECO:0000313" key="2">
    <source>
        <dbReference type="EMBL" id="QNS08440.1"/>
    </source>
</evidence>
<evidence type="ECO:0000256" key="1">
    <source>
        <dbReference type="SAM" id="Phobius"/>
    </source>
</evidence>
<feature type="transmembrane region" description="Helical" evidence="1">
    <location>
        <begin position="21"/>
        <end position="37"/>
    </location>
</feature>
<keyword evidence="1" id="KW-1133">Transmembrane helix</keyword>
<protein>
    <submittedName>
        <fullName evidence="2">Uncharacterized protein</fullName>
    </submittedName>
</protein>
<evidence type="ECO:0000313" key="3">
    <source>
        <dbReference type="Proteomes" id="UP000516428"/>
    </source>
</evidence>
<dbReference type="Proteomes" id="UP000516428">
    <property type="component" value="Chromosome"/>
</dbReference>
<reference evidence="2 3" key="1">
    <citation type="submission" date="2020-09" db="EMBL/GenBank/DDBJ databases">
        <title>A novel species.</title>
        <authorList>
            <person name="Gao J."/>
        </authorList>
    </citation>
    <scope>NUCLEOTIDE SEQUENCE [LARGE SCALE GENOMIC DNA]</scope>
    <source>
        <strain evidence="2 3">CRXT-Y-14</strain>
    </source>
</reference>
<feature type="transmembrane region" description="Helical" evidence="1">
    <location>
        <begin position="43"/>
        <end position="63"/>
    </location>
</feature>
<organism evidence="2 3">
    <name type="scientific">Streptomyces xanthii</name>
    <dbReference type="NCBI Taxonomy" id="2768069"/>
    <lineage>
        <taxon>Bacteria</taxon>
        <taxon>Bacillati</taxon>
        <taxon>Actinomycetota</taxon>
        <taxon>Actinomycetes</taxon>
        <taxon>Kitasatosporales</taxon>
        <taxon>Streptomycetaceae</taxon>
        <taxon>Streptomyces</taxon>
    </lineage>
</organism>
<dbReference type="AlphaFoldDB" id="A0A7H1BI85"/>
<keyword evidence="3" id="KW-1185">Reference proteome</keyword>
<keyword evidence="1" id="KW-0472">Membrane</keyword>
<dbReference type="KEGG" id="sxn:IAG42_00080"/>
<gene>
    <name evidence="2" type="ORF">IAG42_00080</name>
</gene>
<sequence>MQTERHSVREALRSDLPAAHVGLGVTVIVLIVVAGFSGPRWTLIIGGAFTAWFLLALAVIHIGSGRGRDAVRRAYIATFGWGNWI</sequence>
<dbReference type="EMBL" id="CP061281">
    <property type="protein sequence ID" value="QNS08440.1"/>
    <property type="molecule type" value="Genomic_DNA"/>
</dbReference>
<keyword evidence="1" id="KW-0812">Transmembrane</keyword>